<dbReference type="Gene3D" id="2.60.120.200">
    <property type="match status" value="1"/>
</dbReference>
<dbReference type="PANTHER" id="PTHR10963:SF55">
    <property type="entry name" value="GLYCOSIDE HYDROLASE FAMILY 16 PROTEIN"/>
    <property type="match status" value="1"/>
</dbReference>
<evidence type="ECO:0000256" key="1">
    <source>
        <dbReference type="ARBA" id="ARBA00006865"/>
    </source>
</evidence>
<keyword evidence="2" id="KW-0732">Signal</keyword>
<feature type="domain" description="GH16" evidence="3">
    <location>
        <begin position="24"/>
        <end position="251"/>
    </location>
</feature>
<feature type="signal peptide" evidence="2">
    <location>
        <begin position="1"/>
        <end position="26"/>
    </location>
</feature>
<evidence type="ECO:0000256" key="2">
    <source>
        <dbReference type="SAM" id="SignalP"/>
    </source>
</evidence>
<organism evidence="4 5">
    <name type="scientific">Microbacterium stercoris</name>
    <dbReference type="NCBI Taxonomy" id="2820289"/>
    <lineage>
        <taxon>Bacteria</taxon>
        <taxon>Bacillati</taxon>
        <taxon>Actinomycetota</taxon>
        <taxon>Actinomycetes</taxon>
        <taxon>Micrococcales</taxon>
        <taxon>Microbacteriaceae</taxon>
        <taxon>Microbacterium</taxon>
    </lineage>
</organism>
<evidence type="ECO:0000313" key="5">
    <source>
        <dbReference type="Proteomes" id="UP000680132"/>
    </source>
</evidence>
<reference evidence="4" key="1">
    <citation type="submission" date="2021-03" db="EMBL/GenBank/DDBJ databases">
        <title>Microbacterium sp. nov., a novel actinobacterium isolated from cow dung.</title>
        <authorList>
            <person name="Zhang L."/>
        </authorList>
    </citation>
    <scope>NUCLEOTIDE SEQUENCE</scope>
    <source>
        <strain evidence="4">NEAU-LLB</strain>
    </source>
</reference>
<comment type="similarity">
    <text evidence="1">Belongs to the glycosyl hydrolase 16 family.</text>
</comment>
<dbReference type="PANTHER" id="PTHR10963">
    <property type="entry name" value="GLYCOSYL HYDROLASE-RELATED"/>
    <property type="match status" value="1"/>
</dbReference>
<sequence length="259" mass="28038">MKLFRSALALTLIGGLVAFAPTAAHAAETPAPGWTVQYDTTFSAADLASTRILDEPAWKNGEIQRYAPSQVAPLDGGGMRLRVEKVGDQWMSGAVELRNVVIRPGSYVTASVKLPEGQGFWPAFWMWNTAGGRDTSEIDIVEAASPWWHEAVQSVHGAKKTGLASIVTRMDGSWADEVHDYAVWWERDFVNFYIDGVQVGRYAGKNIPTADMFAIFNVAVGGAWPGLPDATTPSPADMIVQDFTVYTHGATRPGVPPVS</sequence>
<dbReference type="InterPro" id="IPR000757">
    <property type="entry name" value="Beta-glucanase-like"/>
</dbReference>
<feature type="chain" id="PRO_5038080830" evidence="2">
    <location>
        <begin position="27"/>
        <end position="259"/>
    </location>
</feature>
<gene>
    <name evidence="4" type="ORF">J5V96_03365</name>
</gene>
<dbReference type="GO" id="GO:0005975">
    <property type="term" value="P:carbohydrate metabolic process"/>
    <property type="evidence" value="ECO:0007669"/>
    <property type="project" value="InterPro"/>
</dbReference>
<name>A0A939QKN5_9MICO</name>
<evidence type="ECO:0000313" key="4">
    <source>
        <dbReference type="EMBL" id="MBO3662545.1"/>
    </source>
</evidence>
<dbReference type="PROSITE" id="PS51762">
    <property type="entry name" value="GH16_2"/>
    <property type="match status" value="1"/>
</dbReference>
<comment type="caution">
    <text evidence="4">The sequence shown here is derived from an EMBL/GenBank/DDBJ whole genome shotgun (WGS) entry which is preliminary data.</text>
</comment>
<dbReference type="CDD" id="cd08023">
    <property type="entry name" value="GH16_laminarinase_like"/>
    <property type="match status" value="1"/>
</dbReference>
<keyword evidence="4" id="KW-0378">Hydrolase</keyword>
<dbReference type="Proteomes" id="UP000680132">
    <property type="component" value="Unassembled WGS sequence"/>
</dbReference>
<dbReference type="AlphaFoldDB" id="A0A939QKN5"/>
<dbReference type="Pfam" id="PF00722">
    <property type="entry name" value="Glyco_hydro_16"/>
    <property type="match status" value="1"/>
</dbReference>
<keyword evidence="5" id="KW-1185">Reference proteome</keyword>
<dbReference type="EMBL" id="JAGFOA010000001">
    <property type="protein sequence ID" value="MBO3662545.1"/>
    <property type="molecule type" value="Genomic_DNA"/>
</dbReference>
<proteinExistence type="inferred from homology"/>
<dbReference type="SUPFAM" id="SSF49899">
    <property type="entry name" value="Concanavalin A-like lectins/glucanases"/>
    <property type="match status" value="1"/>
</dbReference>
<evidence type="ECO:0000259" key="3">
    <source>
        <dbReference type="PROSITE" id="PS51762"/>
    </source>
</evidence>
<protein>
    <submittedName>
        <fullName evidence="4">Glycoside hydrolase family 16 protein</fullName>
    </submittedName>
</protein>
<dbReference type="InterPro" id="IPR050546">
    <property type="entry name" value="Glycosyl_Hydrlase_16"/>
</dbReference>
<dbReference type="GO" id="GO:0004553">
    <property type="term" value="F:hydrolase activity, hydrolyzing O-glycosyl compounds"/>
    <property type="evidence" value="ECO:0007669"/>
    <property type="project" value="InterPro"/>
</dbReference>
<dbReference type="RefSeq" id="WP_208500209.1">
    <property type="nucleotide sequence ID" value="NZ_JAGFOA010000001.1"/>
</dbReference>
<dbReference type="InterPro" id="IPR013320">
    <property type="entry name" value="ConA-like_dom_sf"/>
</dbReference>
<accession>A0A939QKN5</accession>